<dbReference type="Proteomes" id="UP000317369">
    <property type="component" value="Chromosome"/>
</dbReference>
<dbReference type="SUPFAM" id="SSF82693">
    <property type="entry name" value="Multidrug efflux transporter AcrB pore domain, PN1, PN2, PC1 and PC2 subdomains"/>
    <property type="match status" value="2"/>
</dbReference>
<evidence type="ECO:0000313" key="3">
    <source>
        <dbReference type="Proteomes" id="UP000317369"/>
    </source>
</evidence>
<feature type="transmembrane region" description="Helical" evidence="1">
    <location>
        <begin position="395"/>
        <end position="417"/>
    </location>
</feature>
<feature type="transmembrane region" description="Helical" evidence="1">
    <location>
        <begin position="893"/>
        <end position="914"/>
    </location>
</feature>
<dbReference type="GO" id="GO:0042910">
    <property type="term" value="F:xenobiotic transmembrane transporter activity"/>
    <property type="evidence" value="ECO:0007669"/>
    <property type="project" value="TreeGrafter"/>
</dbReference>
<dbReference type="OrthoDB" id="9806532at2"/>
<protein>
    <submittedName>
        <fullName evidence="2">Multidrug resistance protein MdtC</fullName>
    </submittedName>
</protein>
<dbReference type="RefSeq" id="WP_145079945.1">
    <property type="nucleotide sequence ID" value="NZ_CP036425.1"/>
</dbReference>
<dbReference type="InterPro" id="IPR001036">
    <property type="entry name" value="Acrflvin-R"/>
</dbReference>
<proteinExistence type="predicted"/>
<dbReference type="Gene3D" id="3.30.70.1320">
    <property type="entry name" value="Multidrug efflux transporter AcrB pore domain like"/>
    <property type="match status" value="1"/>
</dbReference>
<keyword evidence="1" id="KW-0472">Membrane</keyword>
<dbReference type="InterPro" id="IPR027463">
    <property type="entry name" value="AcrB_DN_DC_subdom"/>
</dbReference>
<dbReference type="Gene3D" id="3.30.70.1440">
    <property type="entry name" value="Multidrug efflux transporter AcrB pore domain"/>
    <property type="match status" value="1"/>
</dbReference>
<sequence length="1050" mass="115417">MSKPQLNDQNKRGPIAWMSHNPVAANLIMFVLLLGGIVFIFNSKQEIFPEFDIDLVSTNIMYPGASPEEVENGIVLVVEEAIRGVDGIEEVTSTAGENYAHVMAEVLITADVQQVYQDIKSAVDRITTLPEDAERPEISIISLKNRVLDVIVSGDVTEKQLRETTEQIRYKLLESPGITQVELGWTKPLEIAIEIPQDTLRSYNLTLDQVAARIKQSAIELPGGSIKTAAGEILLRMDERRDYGSEFHEIPIITTPNGTILKLKDIAIIKDEFSDIDQTFILDGNPALAITVYRVGNETPIGISDAVKTQIVEIEKTLPVGMNLSITEDMSVILKQRINLLLRNACIGLALVFGLLGLFLEVRLAFWVMMGIPISFLGSFLFLPAGDISINMISLFAFIIALGIVVDDAIVVGESVYEYHQQGLPFQDAAIKGARDIAVPITFSVLTNIVAFIPMALVPGPMGKMFRVIPFVVISVFAISLFESLYILPAHLAHQREGARTRFGKKFHALQQSFSHAFVRTVKTVYHPFIKLCLNTRYIILAISIATLFILFGVIGSKRVAITFMPRVESDVAQAVAVLPYGSPIESSEVILDQIVQAANDIVNENGAEQLLVGSRAMIANANEITVIIELTDADTRPITTEKFTELWRQRVGTIPGLESLTFAFDLRGPGAGKSLSVQLSHSNLEILRKASAELAQAIEEFPVASGINDGFLPGKSQLSFTMTPQGQAVGLTSSNVARQVRNAFYGSEVLRQQRGRNEIKVMVRLPESERISITRLDSLLLRTPQGNEIPLQEAVNISTSRAYTTIDRKDGHRIITVTSNVSPDSETSKIIDSLLETTLPSLTQHYPGLTYSFDGREQDRQESMQALGLGFILAVFCIYALLAIPFKSYLQPLIIMAAIPFGIVGAVIGHIIMSYDLSLMSMMGIVALSGVVVNDSLVLIHTANQLHKQGYSAYDAVCYAGIRRFRPILLTTLTTFFGLAPMIFETSIQAKFLIPMAISLGFGILFATLISLILVPCLFLIIEDLKDLFLGKPVGELHDETKLEELLAN</sequence>
<evidence type="ECO:0000256" key="1">
    <source>
        <dbReference type="SAM" id="Phobius"/>
    </source>
</evidence>
<feature type="transmembrane region" description="Helical" evidence="1">
    <location>
        <begin position="437"/>
        <end position="457"/>
    </location>
</feature>
<dbReference type="Pfam" id="PF00873">
    <property type="entry name" value="ACR_tran"/>
    <property type="match status" value="1"/>
</dbReference>
<dbReference type="KEGG" id="pcor:KS4_31780"/>
<name>A0A517YY21_9BACT</name>
<dbReference type="EMBL" id="CP036425">
    <property type="protein sequence ID" value="QDU35099.1"/>
    <property type="molecule type" value="Genomic_DNA"/>
</dbReference>
<dbReference type="AlphaFoldDB" id="A0A517YY21"/>
<reference evidence="2 3" key="1">
    <citation type="submission" date="2019-02" db="EMBL/GenBank/DDBJ databases">
        <title>Deep-cultivation of Planctomycetes and their phenomic and genomic characterization uncovers novel biology.</title>
        <authorList>
            <person name="Wiegand S."/>
            <person name="Jogler M."/>
            <person name="Boedeker C."/>
            <person name="Pinto D."/>
            <person name="Vollmers J."/>
            <person name="Rivas-Marin E."/>
            <person name="Kohn T."/>
            <person name="Peeters S.H."/>
            <person name="Heuer A."/>
            <person name="Rast P."/>
            <person name="Oberbeckmann S."/>
            <person name="Bunk B."/>
            <person name="Jeske O."/>
            <person name="Meyerdierks A."/>
            <person name="Storesund J.E."/>
            <person name="Kallscheuer N."/>
            <person name="Luecker S."/>
            <person name="Lage O.M."/>
            <person name="Pohl T."/>
            <person name="Merkel B.J."/>
            <person name="Hornburger P."/>
            <person name="Mueller R.-W."/>
            <person name="Bruemmer F."/>
            <person name="Labrenz M."/>
            <person name="Spormann A.M."/>
            <person name="Op den Camp H."/>
            <person name="Overmann J."/>
            <person name="Amann R."/>
            <person name="Jetten M.S.M."/>
            <person name="Mascher T."/>
            <person name="Medema M.H."/>
            <person name="Devos D.P."/>
            <person name="Kaster A.-K."/>
            <person name="Ovreas L."/>
            <person name="Rohde M."/>
            <person name="Galperin M.Y."/>
            <person name="Jogler C."/>
        </authorList>
    </citation>
    <scope>NUCLEOTIDE SEQUENCE [LARGE SCALE GENOMIC DNA]</scope>
    <source>
        <strain evidence="2 3">KS4</strain>
    </source>
</reference>
<dbReference type="PANTHER" id="PTHR32063:SF33">
    <property type="entry name" value="RND SUPERFAMILY EFFLUX PUMP PERMEASE COMPONENT"/>
    <property type="match status" value="1"/>
</dbReference>
<feature type="transmembrane region" description="Helical" evidence="1">
    <location>
        <begin position="23"/>
        <end position="41"/>
    </location>
</feature>
<feature type="transmembrane region" description="Helical" evidence="1">
    <location>
        <begin position="969"/>
        <end position="985"/>
    </location>
</feature>
<dbReference type="Gene3D" id="1.20.1640.10">
    <property type="entry name" value="Multidrug efflux transporter AcrB transmembrane domain"/>
    <property type="match status" value="2"/>
</dbReference>
<dbReference type="PANTHER" id="PTHR32063">
    <property type="match status" value="1"/>
</dbReference>
<accession>A0A517YY21</accession>
<feature type="transmembrane region" description="Helical" evidence="1">
    <location>
        <begin position="997"/>
        <end position="1023"/>
    </location>
</feature>
<dbReference type="Gene3D" id="3.30.70.1430">
    <property type="entry name" value="Multidrug efflux transporter AcrB pore domain"/>
    <property type="match status" value="2"/>
</dbReference>
<keyword evidence="1" id="KW-0812">Transmembrane</keyword>
<keyword evidence="3" id="KW-1185">Reference proteome</keyword>
<feature type="transmembrane region" description="Helical" evidence="1">
    <location>
        <begin position="340"/>
        <end position="359"/>
    </location>
</feature>
<feature type="transmembrane region" description="Helical" evidence="1">
    <location>
        <begin position="469"/>
        <end position="488"/>
    </location>
</feature>
<evidence type="ECO:0000313" key="2">
    <source>
        <dbReference type="EMBL" id="QDU35099.1"/>
    </source>
</evidence>
<feature type="transmembrane region" description="Helical" evidence="1">
    <location>
        <begin position="538"/>
        <end position="557"/>
    </location>
</feature>
<dbReference type="GO" id="GO:0005886">
    <property type="term" value="C:plasma membrane"/>
    <property type="evidence" value="ECO:0007669"/>
    <property type="project" value="TreeGrafter"/>
</dbReference>
<dbReference type="SUPFAM" id="SSF82866">
    <property type="entry name" value="Multidrug efflux transporter AcrB transmembrane domain"/>
    <property type="match status" value="2"/>
</dbReference>
<feature type="transmembrane region" description="Helical" evidence="1">
    <location>
        <begin position="365"/>
        <end position="383"/>
    </location>
</feature>
<dbReference type="Gene3D" id="3.30.2090.10">
    <property type="entry name" value="Multidrug efflux transporter AcrB TolC docking domain, DN and DC subdomains"/>
    <property type="match status" value="2"/>
</dbReference>
<gene>
    <name evidence="2" type="primary">mdtC_2</name>
    <name evidence="2" type="ORF">KS4_31780</name>
</gene>
<feature type="transmembrane region" description="Helical" evidence="1">
    <location>
        <begin position="867"/>
        <end position="887"/>
    </location>
</feature>
<dbReference type="PRINTS" id="PR00702">
    <property type="entry name" value="ACRIFLAVINRP"/>
</dbReference>
<keyword evidence="1" id="KW-1133">Transmembrane helix</keyword>
<organism evidence="2 3">
    <name type="scientific">Poriferisphaera corsica</name>
    <dbReference type="NCBI Taxonomy" id="2528020"/>
    <lineage>
        <taxon>Bacteria</taxon>
        <taxon>Pseudomonadati</taxon>
        <taxon>Planctomycetota</taxon>
        <taxon>Phycisphaerae</taxon>
        <taxon>Phycisphaerales</taxon>
        <taxon>Phycisphaeraceae</taxon>
        <taxon>Poriferisphaera</taxon>
    </lineage>
</organism>
<dbReference type="SUPFAM" id="SSF82714">
    <property type="entry name" value="Multidrug efflux transporter AcrB TolC docking domain, DN and DC subdomains"/>
    <property type="match status" value="2"/>
</dbReference>